<accession>A0AAU9PLQ4</accession>
<sequence>MLQRISMFQKFEYFEDIRRTRKSTALLPPVSCGLCAMEVESLNFSVTTFCKEETIFVGFKEYELPVHLHQVFAISGLQRIRIAASLPLSYPITKSACYKRPDGPDSGACVRRVCNNGGEATITPVVYLDLKKEGLREKADHVLDKMPDSSFFF</sequence>
<protein>
    <submittedName>
        <fullName evidence="1">Uncharacterized protein</fullName>
    </submittedName>
</protein>
<proteinExistence type="predicted"/>
<organism evidence="1 2">
    <name type="scientific">Lactuca virosa</name>
    <dbReference type="NCBI Taxonomy" id="75947"/>
    <lineage>
        <taxon>Eukaryota</taxon>
        <taxon>Viridiplantae</taxon>
        <taxon>Streptophyta</taxon>
        <taxon>Embryophyta</taxon>
        <taxon>Tracheophyta</taxon>
        <taxon>Spermatophyta</taxon>
        <taxon>Magnoliopsida</taxon>
        <taxon>eudicotyledons</taxon>
        <taxon>Gunneridae</taxon>
        <taxon>Pentapetalae</taxon>
        <taxon>asterids</taxon>
        <taxon>campanulids</taxon>
        <taxon>Asterales</taxon>
        <taxon>Asteraceae</taxon>
        <taxon>Cichorioideae</taxon>
        <taxon>Cichorieae</taxon>
        <taxon>Lactucinae</taxon>
        <taxon>Lactuca</taxon>
    </lineage>
</organism>
<evidence type="ECO:0000313" key="1">
    <source>
        <dbReference type="EMBL" id="CAH1450602.1"/>
    </source>
</evidence>
<dbReference type="AlphaFoldDB" id="A0AAU9PLQ4"/>
<keyword evidence="2" id="KW-1185">Reference proteome</keyword>
<name>A0AAU9PLQ4_9ASTR</name>
<reference evidence="1 2" key="1">
    <citation type="submission" date="2022-01" db="EMBL/GenBank/DDBJ databases">
        <authorList>
            <person name="Xiong W."/>
            <person name="Schranz E."/>
        </authorList>
    </citation>
    <scope>NUCLEOTIDE SEQUENCE [LARGE SCALE GENOMIC DNA]</scope>
</reference>
<comment type="caution">
    <text evidence="1">The sequence shown here is derived from an EMBL/GenBank/DDBJ whole genome shotgun (WGS) entry which is preliminary data.</text>
</comment>
<dbReference type="EMBL" id="CAKMRJ010005634">
    <property type="protein sequence ID" value="CAH1450602.1"/>
    <property type="molecule type" value="Genomic_DNA"/>
</dbReference>
<evidence type="ECO:0000313" key="2">
    <source>
        <dbReference type="Proteomes" id="UP001157418"/>
    </source>
</evidence>
<gene>
    <name evidence="1" type="ORF">LVIROSA_LOCUS36021</name>
</gene>
<dbReference type="Proteomes" id="UP001157418">
    <property type="component" value="Unassembled WGS sequence"/>
</dbReference>